<keyword evidence="1" id="KW-0732">Signal</keyword>
<reference evidence="3 4" key="1">
    <citation type="journal article" date="2016" name="Front. Microbiol.">
        <title>Fuerstia marisgermanicae gen. nov., sp. nov., an Unusual Member of the Phylum Planctomycetes from the German Wadden Sea.</title>
        <authorList>
            <person name="Kohn T."/>
            <person name="Heuer A."/>
            <person name="Jogler M."/>
            <person name="Vollmers J."/>
            <person name="Boedeker C."/>
            <person name="Bunk B."/>
            <person name="Rast P."/>
            <person name="Borchert D."/>
            <person name="Glockner I."/>
            <person name="Freese H.M."/>
            <person name="Klenk H.P."/>
            <person name="Overmann J."/>
            <person name="Kaster A.K."/>
            <person name="Rohde M."/>
            <person name="Wiegand S."/>
            <person name="Jogler C."/>
        </authorList>
    </citation>
    <scope>NUCLEOTIDE SEQUENCE [LARGE SCALE GENOMIC DNA]</scope>
    <source>
        <strain evidence="3 4">NH11</strain>
    </source>
</reference>
<dbReference type="PROSITE" id="PS51257">
    <property type="entry name" value="PROKAR_LIPOPROTEIN"/>
    <property type="match status" value="1"/>
</dbReference>
<dbReference type="Proteomes" id="UP000187735">
    <property type="component" value="Chromosome"/>
</dbReference>
<dbReference type="InterPro" id="IPR001434">
    <property type="entry name" value="OmcB-like_DUF11"/>
</dbReference>
<dbReference type="Pfam" id="PF01345">
    <property type="entry name" value="DUF11"/>
    <property type="match status" value="1"/>
</dbReference>
<proteinExistence type="predicted"/>
<dbReference type="InterPro" id="IPR047589">
    <property type="entry name" value="DUF11_rpt"/>
</dbReference>
<keyword evidence="4" id="KW-1185">Reference proteome</keyword>
<feature type="domain" description="DUF11" evidence="2">
    <location>
        <begin position="482"/>
        <end position="560"/>
    </location>
</feature>
<evidence type="ECO:0000313" key="4">
    <source>
        <dbReference type="Proteomes" id="UP000187735"/>
    </source>
</evidence>
<organism evidence="3 4">
    <name type="scientific">Fuerstiella marisgermanici</name>
    <dbReference type="NCBI Taxonomy" id="1891926"/>
    <lineage>
        <taxon>Bacteria</taxon>
        <taxon>Pseudomonadati</taxon>
        <taxon>Planctomycetota</taxon>
        <taxon>Planctomycetia</taxon>
        <taxon>Planctomycetales</taxon>
        <taxon>Planctomycetaceae</taxon>
        <taxon>Fuerstiella</taxon>
    </lineage>
</organism>
<evidence type="ECO:0000256" key="1">
    <source>
        <dbReference type="SAM" id="SignalP"/>
    </source>
</evidence>
<dbReference type="EMBL" id="CP017641">
    <property type="protein sequence ID" value="APZ93092.1"/>
    <property type="molecule type" value="Genomic_DNA"/>
</dbReference>
<dbReference type="RefSeq" id="WP_083732033.1">
    <property type="nucleotide sequence ID" value="NZ_CP017641.1"/>
</dbReference>
<evidence type="ECO:0000313" key="3">
    <source>
        <dbReference type="EMBL" id="APZ93092.1"/>
    </source>
</evidence>
<gene>
    <name evidence="3" type="ORF">Fuma_02708</name>
</gene>
<evidence type="ECO:0000259" key="2">
    <source>
        <dbReference type="Pfam" id="PF01345"/>
    </source>
</evidence>
<feature type="chain" id="PRO_5012003887" description="DUF11 domain-containing protein" evidence="1">
    <location>
        <begin position="23"/>
        <end position="579"/>
    </location>
</feature>
<dbReference type="NCBIfam" id="TIGR01451">
    <property type="entry name" value="B_ant_repeat"/>
    <property type="match status" value="1"/>
</dbReference>
<accession>A0A1P8WGC1</accession>
<dbReference type="AlphaFoldDB" id="A0A1P8WGC1"/>
<dbReference type="STRING" id="1891926.Fuma_02708"/>
<dbReference type="OrthoDB" id="252486at2"/>
<protein>
    <recommendedName>
        <fullName evidence="2">DUF11 domain-containing protein</fullName>
    </recommendedName>
</protein>
<dbReference type="KEGG" id="fmr:Fuma_02708"/>
<feature type="signal peptide" evidence="1">
    <location>
        <begin position="1"/>
        <end position="22"/>
    </location>
</feature>
<sequence length="579" mass="60517" precursor="true">MRFKVGSQIFAMSSMLAFSGCASLFGPYVPLKTTYSSLPTEGRATVAEPADQAATVTMAQPEFDAGATPILEPVKPQLSLPQETPRQLPEQAAAQTVEDVPRLRPTAALTGLNSSEPSTSTTTPGNPFAVAEAAAEPPSPFPANEDTTPVNPFALAEAAADSQPDPQVQEVVPVVDEVVEIQVDSPTHTAFTTPAAEPQKQQPKKQRLRTGLIRQTSAEAAAMATPASFAGASINAASQNATTFHPSVPRLPSGQPGCPIEAACGDGIPAVVQAYPDEYICDGGDRDFPVHYYGGQMQGLDTEDTVAEFKDHEGQNHVNPSNRVCIYAPRFGAVQTVTSLGVDVKIDKAAGARDVSGFGALEKRDGVGFSGSHSGAAGVGTRRSASGIETMIPAHQSAKTDSIVETAKVDQGLESKMTAGLGQIALSDVAELNIQIVGLLADVSETSPGISASTSQATQTYSTFRLEAVSGSDNSGRPGKVHIMKEASPQVAKPGDTITFRIHFRNTGDLNVHDVRIIDNLTPRLIYTDGSGQIQIANQSGGSLTAAPNKEGSQTLVFELDEPLQGGQTGTITFEAVVR</sequence>
<name>A0A1P8WGC1_9PLAN</name>